<organism evidence="1 2">
    <name type="scientific">Pontibacter ruber</name>
    <dbReference type="NCBI Taxonomy" id="1343895"/>
    <lineage>
        <taxon>Bacteria</taxon>
        <taxon>Pseudomonadati</taxon>
        <taxon>Bacteroidota</taxon>
        <taxon>Cytophagia</taxon>
        <taxon>Cytophagales</taxon>
        <taxon>Hymenobacteraceae</taxon>
        <taxon>Pontibacter</taxon>
    </lineage>
</organism>
<accession>A0ABW5CVE6</accession>
<protein>
    <recommendedName>
        <fullName evidence="3">HEAT repeat domain-containing protein</fullName>
    </recommendedName>
</protein>
<dbReference type="Proteomes" id="UP001597374">
    <property type="component" value="Unassembled WGS sequence"/>
</dbReference>
<dbReference type="RefSeq" id="WP_250428891.1">
    <property type="nucleotide sequence ID" value="NZ_JALPRR010000002.1"/>
</dbReference>
<proteinExistence type="predicted"/>
<dbReference type="SUPFAM" id="SSF48371">
    <property type="entry name" value="ARM repeat"/>
    <property type="match status" value="1"/>
</dbReference>
<dbReference type="Gene3D" id="1.25.10.10">
    <property type="entry name" value="Leucine-rich Repeat Variant"/>
    <property type="match status" value="1"/>
</dbReference>
<keyword evidence="2" id="KW-1185">Reference proteome</keyword>
<gene>
    <name evidence="1" type="ORF">ACFSKP_04925</name>
</gene>
<sequence length="195" mass="22223">MSQAYSLKEANKPTLFSWDLETEHKNIEKRVLDNRNYSRRDLEKELSTLKELATDYLQIIQTKAISPEQLASLEEAVVNGASGVWEQAATKLERLSYHFNEAKKKIYDLIERGNPKTVDRALTMLGAAFTEDEQVEVLEKVLSSKSSKVRNRAAAVAYFLRNKHLVPVLLERKNVETNTEVSEAINLALEQINQC</sequence>
<dbReference type="EMBL" id="JBHUIM010000001">
    <property type="protein sequence ID" value="MFD2245587.1"/>
    <property type="molecule type" value="Genomic_DNA"/>
</dbReference>
<comment type="caution">
    <text evidence="1">The sequence shown here is derived from an EMBL/GenBank/DDBJ whole genome shotgun (WGS) entry which is preliminary data.</text>
</comment>
<evidence type="ECO:0000313" key="1">
    <source>
        <dbReference type="EMBL" id="MFD2245587.1"/>
    </source>
</evidence>
<evidence type="ECO:0000313" key="2">
    <source>
        <dbReference type="Proteomes" id="UP001597374"/>
    </source>
</evidence>
<dbReference type="InterPro" id="IPR011989">
    <property type="entry name" value="ARM-like"/>
</dbReference>
<dbReference type="InterPro" id="IPR016024">
    <property type="entry name" value="ARM-type_fold"/>
</dbReference>
<reference evidence="2" key="1">
    <citation type="journal article" date="2019" name="Int. J. Syst. Evol. Microbiol.">
        <title>The Global Catalogue of Microorganisms (GCM) 10K type strain sequencing project: providing services to taxonomists for standard genome sequencing and annotation.</title>
        <authorList>
            <consortium name="The Broad Institute Genomics Platform"/>
            <consortium name="The Broad Institute Genome Sequencing Center for Infectious Disease"/>
            <person name="Wu L."/>
            <person name="Ma J."/>
        </authorList>
    </citation>
    <scope>NUCLEOTIDE SEQUENCE [LARGE SCALE GENOMIC DNA]</scope>
    <source>
        <strain evidence="2">CGMCC 4.1782</strain>
    </source>
</reference>
<evidence type="ECO:0008006" key="3">
    <source>
        <dbReference type="Google" id="ProtNLM"/>
    </source>
</evidence>
<name>A0ABW5CVE6_9BACT</name>